<dbReference type="InterPro" id="IPR002347">
    <property type="entry name" value="SDR_fam"/>
</dbReference>
<dbReference type="SUPFAM" id="SSF51735">
    <property type="entry name" value="NAD(P)-binding Rossmann-fold domains"/>
    <property type="match status" value="1"/>
</dbReference>
<proteinExistence type="inferred from homology"/>
<sequence>MVKGFAKQGASRIVLLARRVEKLEELAKYLKEYGTETMCIKCDGTSSESVSAAAKAVEEKWTKVDVLVNNAGNAHNAGVLDMTDEQWDFM</sequence>
<keyword evidence="2" id="KW-0560">Oxidoreductase</keyword>
<dbReference type="CDD" id="cd05233">
    <property type="entry name" value="SDR_c"/>
    <property type="match status" value="1"/>
</dbReference>
<keyword evidence="4" id="KW-1185">Reference proteome</keyword>
<comment type="caution">
    <text evidence="3">The sequence shown here is derived from an EMBL/GenBank/DDBJ whole genome shotgun (WGS) entry which is preliminary data.</text>
</comment>
<dbReference type="Gene3D" id="3.40.50.720">
    <property type="entry name" value="NAD(P)-binding Rossmann-like Domain"/>
    <property type="match status" value="1"/>
</dbReference>
<accession>A0A8J6E2X8</accession>
<reference evidence="3" key="1">
    <citation type="submission" date="2021-05" db="EMBL/GenBank/DDBJ databases">
        <title>A free-living protist that lacks canonical eukaryotic 1 DNA replication and segregation systems.</title>
        <authorList>
            <person name="Salas-Leiva D.E."/>
            <person name="Tromer E.C."/>
            <person name="Curtis B.A."/>
            <person name="Jerlstrom-Hultqvist J."/>
            <person name="Kolisko M."/>
            <person name="Yi Z."/>
            <person name="Salas-Leiva J.S."/>
            <person name="Gallot-Lavallee L."/>
            <person name="Kops G.J.P.L."/>
            <person name="Archibald J.M."/>
            <person name="Simpson A.G.B."/>
            <person name="Roger A.J."/>
        </authorList>
    </citation>
    <scope>NUCLEOTIDE SEQUENCE</scope>
    <source>
        <strain evidence="3">BICM</strain>
    </source>
</reference>
<dbReference type="Proteomes" id="UP000717585">
    <property type="component" value="Unassembled WGS sequence"/>
</dbReference>
<dbReference type="GO" id="GO:0016491">
    <property type="term" value="F:oxidoreductase activity"/>
    <property type="evidence" value="ECO:0007669"/>
    <property type="project" value="UniProtKB-KW"/>
</dbReference>
<dbReference type="PANTHER" id="PTHR43115">
    <property type="entry name" value="DEHYDROGENASE/REDUCTASE SDR FAMILY MEMBER 11"/>
    <property type="match status" value="1"/>
</dbReference>
<evidence type="ECO:0000256" key="1">
    <source>
        <dbReference type="ARBA" id="ARBA00006484"/>
    </source>
</evidence>
<evidence type="ECO:0000313" key="4">
    <source>
        <dbReference type="Proteomes" id="UP000717585"/>
    </source>
</evidence>
<organism evidence="3 4">
    <name type="scientific">Carpediemonas membranifera</name>
    <dbReference type="NCBI Taxonomy" id="201153"/>
    <lineage>
        <taxon>Eukaryota</taxon>
        <taxon>Metamonada</taxon>
        <taxon>Carpediemonas-like organisms</taxon>
        <taxon>Carpediemonas</taxon>
    </lineage>
</organism>
<dbReference type="EMBL" id="JAHDYR010000012">
    <property type="protein sequence ID" value="KAG9395228.1"/>
    <property type="molecule type" value="Genomic_DNA"/>
</dbReference>
<dbReference type="PANTHER" id="PTHR43115:SF4">
    <property type="entry name" value="DEHYDROGENASE_REDUCTASE SDR FAMILY MEMBER 11"/>
    <property type="match status" value="1"/>
</dbReference>
<comment type="similarity">
    <text evidence="1">Belongs to the short-chain dehydrogenases/reductases (SDR) family.</text>
</comment>
<protein>
    <submittedName>
        <fullName evidence="3">Short-chain dehydrogenase/reductase SDR</fullName>
    </submittedName>
</protein>
<dbReference type="AlphaFoldDB" id="A0A8J6E2X8"/>
<evidence type="ECO:0000256" key="2">
    <source>
        <dbReference type="ARBA" id="ARBA00023002"/>
    </source>
</evidence>
<dbReference type="Pfam" id="PF00106">
    <property type="entry name" value="adh_short"/>
    <property type="match status" value="1"/>
</dbReference>
<dbReference type="InterPro" id="IPR036291">
    <property type="entry name" value="NAD(P)-bd_dom_sf"/>
</dbReference>
<name>A0A8J6E2X8_9EUKA</name>
<evidence type="ECO:0000313" key="3">
    <source>
        <dbReference type="EMBL" id="KAG9395228.1"/>
    </source>
</evidence>
<gene>
    <name evidence="3" type="ORF">J8273_0448</name>
</gene>